<evidence type="ECO:0000259" key="2">
    <source>
        <dbReference type="SMART" id="SM00245"/>
    </source>
</evidence>
<dbReference type="Gene3D" id="3.90.226.10">
    <property type="entry name" value="2-enoyl-CoA Hydratase, Chain A, domain 1"/>
    <property type="match status" value="1"/>
</dbReference>
<dbReference type="Pfam" id="PF03572">
    <property type="entry name" value="Peptidase_S41"/>
    <property type="match status" value="1"/>
</dbReference>
<evidence type="ECO:0000256" key="1">
    <source>
        <dbReference type="SAM" id="SignalP"/>
    </source>
</evidence>
<dbReference type="Proteomes" id="UP001162734">
    <property type="component" value="Chromosome"/>
</dbReference>
<dbReference type="RefSeq" id="WP_248342534.1">
    <property type="nucleotide sequence ID" value="NZ_AP025592.1"/>
</dbReference>
<dbReference type="SMART" id="SM00245">
    <property type="entry name" value="TSPc"/>
    <property type="match status" value="1"/>
</dbReference>
<keyword evidence="1" id="KW-0732">Signal</keyword>
<name>A0ABM7XE22_9BACT</name>
<dbReference type="Gene3D" id="2.30.42.10">
    <property type="match status" value="1"/>
</dbReference>
<evidence type="ECO:0000313" key="4">
    <source>
        <dbReference type="Proteomes" id="UP001162734"/>
    </source>
</evidence>
<evidence type="ECO:0000313" key="3">
    <source>
        <dbReference type="EMBL" id="BDG10140.1"/>
    </source>
</evidence>
<accession>A0ABM7XE22</accession>
<feature type="domain" description="Tail specific protease" evidence="2">
    <location>
        <begin position="196"/>
        <end position="383"/>
    </location>
</feature>
<dbReference type="PANTHER" id="PTHR32060:SF22">
    <property type="entry name" value="CARBOXYL-TERMINAL-PROCESSING PEPTIDASE 3, CHLOROPLASTIC"/>
    <property type="match status" value="1"/>
</dbReference>
<dbReference type="EMBL" id="AP025592">
    <property type="protein sequence ID" value="BDG10140.1"/>
    <property type="molecule type" value="Genomic_DNA"/>
</dbReference>
<dbReference type="InterPro" id="IPR036034">
    <property type="entry name" value="PDZ_sf"/>
</dbReference>
<reference evidence="4" key="1">
    <citation type="journal article" date="2022" name="Int. J. Syst. Evol. Microbiol.">
        <title>Anaeromyxobacter oryzae sp. nov., Anaeromyxobacter diazotrophicus sp. nov. and Anaeromyxobacter paludicola sp. nov., isolated from paddy soils.</title>
        <authorList>
            <person name="Itoh H."/>
            <person name="Xu Z."/>
            <person name="Mise K."/>
            <person name="Masuda Y."/>
            <person name="Ushijima N."/>
            <person name="Hayakawa C."/>
            <person name="Shiratori Y."/>
            <person name="Senoo K."/>
        </authorList>
    </citation>
    <scope>NUCLEOTIDE SEQUENCE [LARGE SCALE GENOMIC DNA]</scope>
    <source>
        <strain evidence="4">Red630</strain>
    </source>
</reference>
<dbReference type="InterPro" id="IPR005151">
    <property type="entry name" value="Tail-specific_protease"/>
</dbReference>
<dbReference type="GO" id="GO:0006508">
    <property type="term" value="P:proteolysis"/>
    <property type="evidence" value="ECO:0007669"/>
    <property type="project" value="UniProtKB-KW"/>
</dbReference>
<protein>
    <submittedName>
        <fullName evidence="3">Carboxyl-terminal processing protease</fullName>
    </submittedName>
</protein>
<dbReference type="PANTHER" id="PTHR32060">
    <property type="entry name" value="TAIL-SPECIFIC PROTEASE"/>
    <property type="match status" value="1"/>
</dbReference>
<organism evidence="3 4">
    <name type="scientific">Anaeromyxobacter paludicola</name>
    <dbReference type="NCBI Taxonomy" id="2918171"/>
    <lineage>
        <taxon>Bacteria</taxon>
        <taxon>Pseudomonadati</taxon>
        <taxon>Myxococcota</taxon>
        <taxon>Myxococcia</taxon>
        <taxon>Myxococcales</taxon>
        <taxon>Cystobacterineae</taxon>
        <taxon>Anaeromyxobacteraceae</taxon>
        <taxon>Anaeromyxobacter</taxon>
    </lineage>
</organism>
<dbReference type="InterPro" id="IPR029045">
    <property type="entry name" value="ClpP/crotonase-like_dom_sf"/>
</dbReference>
<sequence>MLAVCLVLALAAAPGPAPGGAAPVDPTLSAVDRIVRRDFYAPELLVARGWDRLVDAARRRLAATPAERERILRELLEGLGASHTEYVPRSDVRYWELASVLAPVFPEVPDHCPDPAALPPFPLLRDEIGAVWLRVEGRWHLGGVFEGGPARRAGLLEGDELVSADGAPFDPISAFAGKSGRSVALEYRRRRGGPLAVARVVPGRRDPQAAFREALRDSARILERGGRRIAYVHVWSWAGDEMQEELRAAIARLNDRAPDAFVLDLRDGWGGAAPGYLGILDRRVPVLESVDRAGVRRRWDPQVRVPAALLVNGGTRSGKEVIAHAVKKHGLAVLVGERTAGAVLPGSPYCLPDGALLFLAVARLRVDGESLEGKGVEPDLVVPRSLPYAAGADPQLERALEHLAAGGAHPGAR</sequence>
<dbReference type="Gene3D" id="3.30.750.44">
    <property type="match status" value="1"/>
</dbReference>
<feature type="chain" id="PRO_5047164686" evidence="1">
    <location>
        <begin position="22"/>
        <end position="413"/>
    </location>
</feature>
<feature type="signal peptide" evidence="1">
    <location>
        <begin position="1"/>
        <end position="21"/>
    </location>
</feature>
<keyword evidence="3" id="KW-0378">Hydrolase</keyword>
<dbReference type="SUPFAM" id="SSF52096">
    <property type="entry name" value="ClpP/crotonase"/>
    <property type="match status" value="1"/>
</dbReference>
<dbReference type="SUPFAM" id="SSF50156">
    <property type="entry name" value="PDZ domain-like"/>
    <property type="match status" value="1"/>
</dbReference>
<keyword evidence="3" id="KW-0645">Protease</keyword>
<keyword evidence="4" id="KW-1185">Reference proteome</keyword>
<gene>
    <name evidence="3" type="ORF">AMPC_32530</name>
</gene>
<dbReference type="CDD" id="cd07562">
    <property type="entry name" value="Peptidase_S41_TRI"/>
    <property type="match status" value="1"/>
</dbReference>
<dbReference type="GO" id="GO:0008233">
    <property type="term" value="F:peptidase activity"/>
    <property type="evidence" value="ECO:0007669"/>
    <property type="project" value="UniProtKB-KW"/>
</dbReference>
<proteinExistence type="predicted"/>